<feature type="compositionally biased region" description="Polar residues" evidence="1">
    <location>
        <begin position="1"/>
        <end position="20"/>
    </location>
</feature>
<reference evidence="2" key="1">
    <citation type="submission" date="2018-01" db="EMBL/GenBank/DDBJ databases">
        <authorList>
            <person name="Mao J.F."/>
        </authorList>
    </citation>
    <scope>NUCLEOTIDE SEQUENCE</scope>
    <source>
        <strain evidence="2">Huo1</strain>
        <tissue evidence="2">Leaf</tissue>
    </source>
</reference>
<organism evidence="2">
    <name type="scientific">Salvia splendens</name>
    <name type="common">Scarlet sage</name>
    <dbReference type="NCBI Taxonomy" id="180675"/>
    <lineage>
        <taxon>Eukaryota</taxon>
        <taxon>Viridiplantae</taxon>
        <taxon>Streptophyta</taxon>
        <taxon>Embryophyta</taxon>
        <taxon>Tracheophyta</taxon>
        <taxon>Spermatophyta</taxon>
        <taxon>Magnoliopsida</taxon>
        <taxon>eudicotyledons</taxon>
        <taxon>Gunneridae</taxon>
        <taxon>Pentapetalae</taxon>
        <taxon>asterids</taxon>
        <taxon>lamiids</taxon>
        <taxon>Lamiales</taxon>
        <taxon>Lamiaceae</taxon>
        <taxon>Nepetoideae</taxon>
        <taxon>Mentheae</taxon>
        <taxon>Salviinae</taxon>
        <taxon>Salvia</taxon>
        <taxon>Salvia subgen. Calosphace</taxon>
        <taxon>core Calosphace</taxon>
    </lineage>
</organism>
<dbReference type="Proteomes" id="UP000298416">
    <property type="component" value="Unassembled WGS sequence"/>
</dbReference>
<evidence type="ECO:0000313" key="2">
    <source>
        <dbReference type="EMBL" id="KAG6384459.1"/>
    </source>
</evidence>
<reference evidence="2" key="2">
    <citation type="submission" date="2020-08" db="EMBL/GenBank/DDBJ databases">
        <title>Plant Genome Project.</title>
        <authorList>
            <person name="Zhang R.-G."/>
        </authorList>
    </citation>
    <scope>NUCLEOTIDE SEQUENCE</scope>
    <source>
        <strain evidence="2">Huo1</strain>
        <tissue evidence="2">Leaf</tissue>
    </source>
</reference>
<accession>A0A8X8VY42</accession>
<name>A0A8X8VY42_SALSN</name>
<keyword evidence="3" id="KW-1185">Reference proteome</keyword>
<evidence type="ECO:0000313" key="3">
    <source>
        <dbReference type="Proteomes" id="UP000298416"/>
    </source>
</evidence>
<protein>
    <submittedName>
        <fullName evidence="2">Uncharacterized protein</fullName>
    </submittedName>
</protein>
<feature type="compositionally biased region" description="Low complexity" evidence="1">
    <location>
        <begin position="21"/>
        <end position="43"/>
    </location>
</feature>
<feature type="compositionally biased region" description="Basic and acidic residues" evidence="1">
    <location>
        <begin position="72"/>
        <end position="90"/>
    </location>
</feature>
<dbReference type="EMBL" id="PNBA02000102">
    <property type="protein sequence ID" value="KAG6384459.1"/>
    <property type="molecule type" value="Genomic_DNA"/>
</dbReference>
<dbReference type="AlphaFoldDB" id="A0A8X8VY42"/>
<feature type="region of interest" description="Disordered" evidence="1">
    <location>
        <begin position="1"/>
        <end position="90"/>
    </location>
</feature>
<proteinExistence type="predicted"/>
<comment type="caution">
    <text evidence="2">The sequence shown here is derived from an EMBL/GenBank/DDBJ whole genome shotgun (WGS) entry which is preliminary data.</text>
</comment>
<sequence>MQTPKARSSPSGAPQKSSPRSISSEASLKSSSPQASSAEAPQKVSLRVVRQLKTGPRFLDPTASSSNQASRAPKERSPKVTDHKSPKAAV</sequence>
<gene>
    <name evidence="2" type="ORF">SASPL_155724</name>
</gene>
<evidence type="ECO:0000256" key="1">
    <source>
        <dbReference type="SAM" id="MobiDB-lite"/>
    </source>
</evidence>